<dbReference type="GO" id="GO:0036374">
    <property type="term" value="F:glutathione hydrolase activity"/>
    <property type="evidence" value="ECO:0007669"/>
    <property type="project" value="UniProtKB-UniRule"/>
</dbReference>
<dbReference type="OrthoDB" id="5297205at2"/>
<dbReference type="SUPFAM" id="SSF56235">
    <property type="entry name" value="N-terminal nucleophile aminohydrolases (Ntn hydrolases)"/>
    <property type="match status" value="1"/>
</dbReference>
<dbReference type="AlphaFoldDB" id="A0A432YBV9"/>
<evidence type="ECO:0000256" key="2">
    <source>
        <dbReference type="ARBA" id="ARBA00001089"/>
    </source>
</evidence>
<evidence type="ECO:0000256" key="5">
    <source>
        <dbReference type="ARBA" id="ARBA00022801"/>
    </source>
</evidence>
<dbReference type="PANTHER" id="PTHR43199:SF1">
    <property type="entry name" value="GLUTATHIONE HYDROLASE PROENZYME"/>
    <property type="match status" value="1"/>
</dbReference>
<comment type="catalytic activity">
    <reaction evidence="2 11">
        <text>glutathione + H2O = L-cysteinylglycine + L-glutamate</text>
        <dbReference type="Rhea" id="RHEA:28807"/>
        <dbReference type="ChEBI" id="CHEBI:15377"/>
        <dbReference type="ChEBI" id="CHEBI:29985"/>
        <dbReference type="ChEBI" id="CHEBI:57925"/>
        <dbReference type="ChEBI" id="CHEBI:61694"/>
        <dbReference type="EC" id="3.4.19.13"/>
    </reaction>
</comment>
<dbReference type="InterPro" id="IPR043138">
    <property type="entry name" value="GGT_lsub"/>
</dbReference>
<evidence type="ECO:0000256" key="10">
    <source>
        <dbReference type="PIRSR" id="PIRSR600101-2"/>
    </source>
</evidence>
<accession>A0A432YBV9</accession>
<dbReference type="PROSITE" id="PS51257">
    <property type="entry name" value="PROKAR_LIPOPROTEIN"/>
    <property type="match status" value="1"/>
</dbReference>
<evidence type="ECO:0000313" key="15">
    <source>
        <dbReference type="Proteomes" id="UP000287330"/>
    </source>
</evidence>
<dbReference type="PANTHER" id="PTHR43199">
    <property type="entry name" value="GLUTATHIONE HYDROLASE"/>
    <property type="match status" value="1"/>
</dbReference>
<dbReference type="InterPro" id="IPR029055">
    <property type="entry name" value="Ntn_hydrolases_N"/>
</dbReference>
<dbReference type="EC" id="2.3.2.2" evidence="11"/>
<feature type="signal peptide" evidence="13">
    <location>
        <begin position="1"/>
        <end position="27"/>
    </location>
</feature>
<comment type="subunit">
    <text evidence="11">This enzyme consists of two polypeptide chains, which are synthesized in precursor form from a single polypeptide.</text>
</comment>
<keyword evidence="15" id="KW-1185">Reference proteome</keyword>
<dbReference type="Gene3D" id="3.60.20.40">
    <property type="match status" value="1"/>
</dbReference>
<reference evidence="15" key="1">
    <citation type="journal article" date="2018" name="Front. Microbiol.">
        <title>Genome-Based Analysis Reveals the Taxonomy and Diversity of the Family Idiomarinaceae.</title>
        <authorList>
            <person name="Liu Y."/>
            <person name="Lai Q."/>
            <person name="Shao Z."/>
        </authorList>
    </citation>
    <scope>NUCLEOTIDE SEQUENCE [LARGE SCALE GENOMIC DNA]</scope>
    <source>
        <strain evidence="15">F23</strain>
    </source>
</reference>
<gene>
    <name evidence="14" type="primary">ggt</name>
    <name evidence="14" type="ORF">CWE25_02190</name>
</gene>
<sequence length="599" mass="64282">MKSINTSHWILSSVAAALIAACSPAQNTTSTSAAPHDAEPAQEAREPEAATGFSDKQVVVSDRYMVTAANPHAVEAGYKVLKAGGSAVDAAIAVQAMLGLTEPQSSGIGGGAFILYWDNEEQKLYTVDARETAPMEATEALFLDEDGNAPSWIEAVVGGRSVGTPGVLRGLELAHDKWGKLDWQPLFADAIDMAEKGFEVSPRLAKLVESEINPGVKKMPTISDYLFPNGQPIEAGSTLVNQDYADSLSLIAEQGADAFYQGPLAKDIVDAVRNSPIAPGVLSTQDLAEYQAVIREPVCDAYRQYQVCGMGPPSSGGLTTLQTLGILQNYDVSSWSVNGETFAHHFTQASRLAFADRNQWIADPDFVSVPTAGMLNDDYLAKRAKQIDENDMEKAKPGLYLKPEYEQDIAYELPNTSHMSIVDSEGNVISMTTSIEMGFGSTVMAGGFILNNQLTDFSLTPMDKAGRKIANRVQPGKRPRSSMSPTIVLNESGSQVVHALGSPGGSRIINYVTQTLVGLIDWDLNMQQAIDLGHVTNRNDYTALEKGRDIAELESALEKRGHEVKVIDLNSGVHGITVLPNGQLQGGADPRREGIVMGQ</sequence>
<protein>
    <recommendedName>
        <fullName evidence="11">Glutathione hydrolase proenzyme</fullName>
        <ecNumber evidence="11">2.3.2.2</ecNumber>
        <ecNumber evidence="11">3.4.19.13</ecNumber>
    </recommendedName>
    <component>
        <recommendedName>
            <fullName evidence="11">Glutathione hydrolase large chain</fullName>
        </recommendedName>
    </component>
    <component>
        <recommendedName>
            <fullName evidence="11">Glutathione hydrolase small chain</fullName>
        </recommendedName>
    </component>
</protein>
<name>A0A432YBV9_9GAMM</name>
<keyword evidence="13" id="KW-0732">Signal</keyword>
<comment type="catalytic activity">
    <reaction evidence="1 11">
        <text>an S-substituted glutathione + H2O = an S-substituted L-cysteinylglycine + L-glutamate</text>
        <dbReference type="Rhea" id="RHEA:59468"/>
        <dbReference type="ChEBI" id="CHEBI:15377"/>
        <dbReference type="ChEBI" id="CHEBI:29985"/>
        <dbReference type="ChEBI" id="CHEBI:90779"/>
        <dbReference type="ChEBI" id="CHEBI:143103"/>
        <dbReference type="EC" id="3.4.19.13"/>
    </reaction>
</comment>
<proteinExistence type="inferred from homology"/>
<evidence type="ECO:0000256" key="13">
    <source>
        <dbReference type="SAM" id="SignalP"/>
    </source>
</evidence>
<evidence type="ECO:0000256" key="11">
    <source>
        <dbReference type="RuleBase" id="RU368036"/>
    </source>
</evidence>
<keyword evidence="11" id="KW-0317">Glutathione biosynthesis</keyword>
<evidence type="ECO:0000256" key="8">
    <source>
        <dbReference type="ARBA" id="ARBA00047417"/>
    </source>
</evidence>
<dbReference type="GO" id="GO:0006751">
    <property type="term" value="P:glutathione catabolic process"/>
    <property type="evidence" value="ECO:0007669"/>
    <property type="project" value="UniProtKB-UniRule"/>
</dbReference>
<comment type="pathway">
    <text evidence="11">Sulfur metabolism; glutathione metabolism.</text>
</comment>
<keyword evidence="7 11" id="KW-0012">Acyltransferase</keyword>
<evidence type="ECO:0000313" key="14">
    <source>
        <dbReference type="EMBL" id="RUO58423.1"/>
    </source>
</evidence>
<dbReference type="RefSeq" id="WP_110572714.1">
    <property type="nucleotide sequence ID" value="NZ_PIPV01000001.1"/>
</dbReference>
<evidence type="ECO:0000256" key="12">
    <source>
        <dbReference type="SAM" id="MobiDB-lite"/>
    </source>
</evidence>
<feature type="chain" id="PRO_5019054662" description="Glutathione hydrolase proenzyme" evidence="13">
    <location>
        <begin position="28"/>
        <end position="599"/>
    </location>
</feature>
<dbReference type="UniPathway" id="UPA00204"/>
<evidence type="ECO:0000256" key="6">
    <source>
        <dbReference type="ARBA" id="ARBA00023145"/>
    </source>
</evidence>
<feature type="binding site" evidence="10">
    <location>
        <position position="456"/>
    </location>
    <ligand>
        <name>L-glutamate</name>
        <dbReference type="ChEBI" id="CHEBI:29985"/>
    </ligand>
</feature>
<feature type="compositionally biased region" description="Basic and acidic residues" evidence="12">
    <location>
        <begin position="36"/>
        <end position="48"/>
    </location>
</feature>
<evidence type="ECO:0000256" key="9">
    <source>
        <dbReference type="PIRSR" id="PIRSR600101-1"/>
    </source>
</evidence>
<feature type="binding site" evidence="10">
    <location>
        <begin position="481"/>
        <end position="482"/>
    </location>
    <ligand>
        <name>L-glutamate</name>
        <dbReference type="ChEBI" id="CHEBI:29985"/>
    </ligand>
</feature>
<dbReference type="Proteomes" id="UP000287330">
    <property type="component" value="Unassembled WGS sequence"/>
</dbReference>
<keyword evidence="5 11" id="KW-0378">Hydrolase</keyword>
<evidence type="ECO:0000256" key="1">
    <source>
        <dbReference type="ARBA" id="ARBA00001049"/>
    </source>
</evidence>
<dbReference type="NCBIfam" id="TIGR00066">
    <property type="entry name" value="g_glut_trans"/>
    <property type="match status" value="1"/>
</dbReference>
<dbReference type="EC" id="3.4.19.13" evidence="11"/>
<dbReference type="Pfam" id="PF01019">
    <property type="entry name" value="G_glu_transpept"/>
    <property type="match status" value="1"/>
</dbReference>
<dbReference type="InterPro" id="IPR000101">
    <property type="entry name" value="GGT_peptidase"/>
</dbReference>
<feature type="region of interest" description="Disordered" evidence="12">
    <location>
        <begin position="28"/>
        <end position="53"/>
    </location>
</feature>
<comment type="catalytic activity">
    <reaction evidence="8 11">
        <text>an N-terminal (5-L-glutamyl)-[peptide] + an alpha-amino acid = 5-L-glutamyl amino acid + an N-terminal L-alpha-aminoacyl-[peptide]</text>
        <dbReference type="Rhea" id="RHEA:23904"/>
        <dbReference type="Rhea" id="RHEA-COMP:9780"/>
        <dbReference type="Rhea" id="RHEA-COMP:9795"/>
        <dbReference type="ChEBI" id="CHEBI:77644"/>
        <dbReference type="ChEBI" id="CHEBI:78597"/>
        <dbReference type="ChEBI" id="CHEBI:78599"/>
        <dbReference type="ChEBI" id="CHEBI:78608"/>
        <dbReference type="EC" id="2.3.2.2"/>
    </reaction>
</comment>
<comment type="caution">
    <text evidence="14">The sequence shown here is derived from an EMBL/GenBank/DDBJ whole genome shotgun (WGS) entry which is preliminary data.</text>
</comment>
<keyword evidence="6 11" id="KW-0865">Zymogen</keyword>
<evidence type="ECO:0000256" key="3">
    <source>
        <dbReference type="ARBA" id="ARBA00009381"/>
    </source>
</evidence>
<dbReference type="PRINTS" id="PR01210">
    <property type="entry name" value="GGTRANSPTASE"/>
</dbReference>
<evidence type="ECO:0000256" key="7">
    <source>
        <dbReference type="ARBA" id="ARBA00023315"/>
    </source>
</evidence>
<feature type="binding site" evidence="10">
    <location>
        <position position="130"/>
    </location>
    <ligand>
        <name>L-glutamate</name>
        <dbReference type="ChEBI" id="CHEBI:29985"/>
    </ligand>
</feature>
<feature type="binding site" evidence="10">
    <location>
        <position position="505"/>
    </location>
    <ligand>
        <name>L-glutamate</name>
        <dbReference type="ChEBI" id="CHEBI:29985"/>
    </ligand>
</feature>
<evidence type="ECO:0000256" key="4">
    <source>
        <dbReference type="ARBA" id="ARBA00022679"/>
    </source>
</evidence>
<dbReference type="InterPro" id="IPR051792">
    <property type="entry name" value="GGT_bact"/>
</dbReference>
<dbReference type="GO" id="GO:0006750">
    <property type="term" value="P:glutathione biosynthetic process"/>
    <property type="evidence" value="ECO:0007669"/>
    <property type="project" value="UniProtKB-KW"/>
</dbReference>
<comment type="similarity">
    <text evidence="3 11">Belongs to the gamma-glutamyltransferase family.</text>
</comment>
<dbReference type="InterPro" id="IPR043137">
    <property type="entry name" value="GGT_ssub_C"/>
</dbReference>
<comment type="PTM">
    <text evidence="11">Cleaved by autocatalysis into a large and a small subunit.</text>
</comment>
<keyword evidence="4 11" id="KW-0808">Transferase</keyword>
<feature type="active site" description="Nucleophile" evidence="9">
    <location>
        <position position="416"/>
    </location>
</feature>
<dbReference type="GO" id="GO:0103068">
    <property type="term" value="F:leukotriene C4 gamma-glutamyl transferase activity"/>
    <property type="evidence" value="ECO:0007669"/>
    <property type="project" value="UniProtKB-EC"/>
</dbReference>
<dbReference type="Gene3D" id="1.10.246.130">
    <property type="match status" value="1"/>
</dbReference>
<organism evidence="14 15">
    <name type="scientific">Idiomarina fontislapidosi</name>
    <dbReference type="NCBI Taxonomy" id="263723"/>
    <lineage>
        <taxon>Bacteria</taxon>
        <taxon>Pseudomonadati</taxon>
        <taxon>Pseudomonadota</taxon>
        <taxon>Gammaproteobacteria</taxon>
        <taxon>Alteromonadales</taxon>
        <taxon>Idiomarinaceae</taxon>
        <taxon>Idiomarina</taxon>
    </lineage>
</organism>
<dbReference type="EMBL" id="PIPV01000001">
    <property type="protein sequence ID" value="RUO58423.1"/>
    <property type="molecule type" value="Genomic_DNA"/>
</dbReference>